<evidence type="ECO:0008006" key="3">
    <source>
        <dbReference type="Google" id="ProtNLM"/>
    </source>
</evidence>
<proteinExistence type="predicted"/>
<gene>
    <name evidence="1" type="ORF">HC246_09315</name>
</gene>
<comment type="caution">
    <text evidence="1">The sequence shown here is derived from an EMBL/GenBank/DDBJ whole genome shotgun (WGS) entry which is preliminary data.</text>
</comment>
<evidence type="ECO:0000313" key="1">
    <source>
        <dbReference type="EMBL" id="NMF58214.1"/>
    </source>
</evidence>
<organism evidence="1 2">
    <name type="scientific">Pseudanabaena yagii GIHE-NHR1</name>
    <dbReference type="NCBI Taxonomy" id="2722753"/>
    <lineage>
        <taxon>Bacteria</taxon>
        <taxon>Bacillati</taxon>
        <taxon>Cyanobacteriota</taxon>
        <taxon>Cyanophyceae</taxon>
        <taxon>Pseudanabaenales</taxon>
        <taxon>Pseudanabaenaceae</taxon>
        <taxon>Pseudanabaena</taxon>
        <taxon>Pseudanabaena yagii</taxon>
    </lineage>
</organism>
<sequence>MEPVSLIITALVAGAVAAAKDIAEKGVKDAYEGLKALIKKRFADKGKEDDSNIVDKHEKKPDSKAVKALLEEELLEIEIGTDEEILNAAREVLKKGDPEGFKEGKYNTTVTVLGDVYGVAGTNTGTVTIGDVNKGK</sequence>
<name>A0ABX1LTW6_9CYAN</name>
<keyword evidence="2" id="KW-1185">Reference proteome</keyword>
<dbReference type="RefSeq" id="WP_169363141.1">
    <property type="nucleotide sequence ID" value="NZ_JAAVJL010000001.1"/>
</dbReference>
<accession>A0ABX1LTW6</accession>
<protein>
    <recommendedName>
        <fullName evidence="3">Secreted protein</fullName>
    </recommendedName>
</protein>
<evidence type="ECO:0000313" key="2">
    <source>
        <dbReference type="Proteomes" id="UP000738376"/>
    </source>
</evidence>
<dbReference type="Proteomes" id="UP000738376">
    <property type="component" value="Unassembled WGS sequence"/>
</dbReference>
<reference evidence="1 2" key="1">
    <citation type="submission" date="2020-03" db="EMBL/GenBank/DDBJ databases">
        <title>Draft Genome Sequence of 2-Methylisoborneol Producing Pseudanabaena yagii Strain GIHE-NHR1 Isolated from North Han River in South Korea.</title>
        <authorList>
            <person name="Jeong J."/>
        </authorList>
    </citation>
    <scope>NUCLEOTIDE SEQUENCE [LARGE SCALE GENOMIC DNA]</scope>
    <source>
        <strain evidence="1 2">GIHE-NHR1</strain>
    </source>
</reference>
<dbReference type="EMBL" id="JAAVJL010000001">
    <property type="protein sequence ID" value="NMF58214.1"/>
    <property type="molecule type" value="Genomic_DNA"/>
</dbReference>